<name>A0A2M3ZP79_9DIPT</name>
<keyword evidence="1" id="KW-0732">Signal</keyword>
<sequence length="71" mass="8042">MHLAVLCLTLACESISCQFAYHESIAVSCHPEHLAMWSSFFTFVLRIVSSYQARQMCNCIGWWVGISSLQV</sequence>
<organism evidence="2">
    <name type="scientific">Anopheles braziliensis</name>
    <dbReference type="NCBI Taxonomy" id="58242"/>
    <lineage>
        <taxon>Eukaryota</taxon>
        <taxon>Metazoa</taxon>
        <taxon>Ecdysozoa</taxon>
        <taxon>Arthropoda</taxon>
        <taxon>Hexapoda</taxon>
        <taxon>Insecta</taxon>
        <taxon>Pterygota</taxon>
        <taxon>Neoptera</taxon>
        <taxon>Endopterygota</taxon>
        <taxon>Diptera</taxon>
        <taxon>Nematocera</taxon>
        <taxon>Culicoidea</taxon>
        <taxon>Culicidae</taxon>
        <taxon>Anophelinae</taxon>
        <taxon>Anopheles</taxon>
    </lineage>
</organism>
<evidence type="ECO:0000256" key="1">
    <source>
        <dbReference type="SAM" id="SignalP"/>
    </source>
</evidence>
<reference evidence="2" key="1">
    <citation type="submission" date="2018-01" db="EMBL/GenBank/DDBJ databases">
        <title>An insight into the sialome of Amazonian anophelines.</title>
        <authorList>
            <person name="Ribeiro J.M."/>
            <person name="Scarpassa V."/>
            <person name="Calvo E."/>
        </authorList>
    </citation>
    <scope>NUCLEOTIDE SEQUENCE</scope>
    <source>
        <tissue evidence="2">Salivary glands</tissue>
    </source>
</reference>
<feature type="signal peptide" evidence="1">
    <location>
        <begin position="1"/>
        <end position="17"/>
    </location>
</feature>
<evidence type="ECO:0000313" key="2">
    <source>
        <dbReference type="EMBL" id="MBW30292.1"/>
    </source>
</evidence>
<dbReference type="EMBL" id="GGFM01009541">
    <property type="protein sequence ID" value="MBW30292.1"/>
    <property type="molecule type" value="Transcribed_RNA"/>
</dbReference>
<feature type="chain" id="PRO_5014992659" evidence="1">
    <location>
        <begin position="18"/>
        <end position="71"/>
    </location>
</feature>
<protein>
    <submittedName>
        <fullName evidence="2">Putative secreted peptide</fullName>
    </submittedName>
</protein>
<proteinExistence type="predicted"/>
<dbReference type="AlphaFoldDB" id="A0A2M3ZP79"/>
<accession>A0A2M3ZP79</accession>